<dbReference type="VEuPathDB" id="CryptoDB:Cvel_23308"/>
<reference evidence="2" key="1">
    <citation type="submission" date="2014-11" db="EMBL/GenBank/DDBJ databases">
        <authorList>
            <person name="Otto D Thomas"/>
            <person name="Naeem Raeece"/>
        </authorList>
    </citation>
    <scope>NUCLEOTIDE SEQUENCE</scope>
</reference>
<evidence type="ECO:0000313" key="2">
    <source>
        <dbReference type="EMBL" id="CEM33969.1"/>
    </source>
</evidence>
<feature type="region of interest" description="Disordered" evidence="1">
    <location>
        <begin position="66"/>
        <end position="137"/>
    </location>
</feature>
<sequence>MLLGPAAPVRSSSPSEESSAGLSDPAENGQVSASENVRVLYRLRNRNITASSPSAVLSGELIADSRLNQGGASGPRSSASAAAMESGSPSPDSGPQGPQHFALSSAAGSASSVSTAQFGERKRGEKMNRGGQNASEWIQVPPEVARALEQRLTSIPSNPPRYLDHHSSNLFALLGPHRSEMETGSEIFCSCLLETFSSPPGLKEDLGQDSNNTTTPCSPQGGEEVPYPPSRSLEGLLVLSTWGVVEGTALAKILTPTRTPDLLLVA</sequence>
<feature type="compositionally biased region" description="Basic and acidic residues" evidence="1">
    <location>
        <begin position="119"/>
        <end position="128"/>
    </location>
</feature>
<name>A0A0G4GT82_9ALVE</name>
<evidence type="ECO:0000256" key="1">
    <source>
        <dbReference type="SAM" id="MobiDB-lite"/>
    </source>
</evidence>
<gene>
    <name evidence="2" type="ORF">Cvel_23308</name>
</gene>
<proteinExistence type="predicted"/>
<feature type="region of interest" description="Disordered" evidence="1">
    <location>
        <begin position="200"/>
        <end position="228"/>
    </location>
</feature>
<dbReference type="AlphaFoldDB" id="A0A0G4GT82"/>
<feature type="region of interest" description="Disordered" evidence="1">
    <location>
        <begin position="1"/>
        <end position="33"/>
    </location>
</feature>
<protein>
    <submittedName>
        <fullName evidence="2">Uncharacterized protein</fullName>
    </submittedName>
</protein>
<organism evidence="2">
    <name type="scientific">Chromera velia CCMP2878</name>
    <dbReference type="NCBI Taxonomy" id="1169474"/>
    <lineage>
        <taxon>Eukaryota</taxon>
        <taxon>Sar</taxon>
        <taxon>Alveolata</taxon>
        <taxon>Colpodellida</taxon>
        <taxon>Chromeraceae</taxon>
        <taxon>Chromera</taxon>
    </lineage>
</organism>
<dbReference type="EMBL" id="CDMZ01001532">
    <property type="protein sequence ID" value="CEM33969.1"/>
    <property type="molecule type" value="Genomic_DNA"/>
</dbReference>
<feature type="compositionally biased region" description="Polar residues" evidence="1">
    <location>
        <begin position="208"/>
        <end position="218"/>
    </location>
</feature>
<feature type="compositionally biased region" description="Low complexity" evidence="1">
    <location>
        <begin position="74"/>
        <end position="116"/>
    </location>
</feature>
<accession>A0A0G4GT82</accession>